<feature type="transmembrane region" description="Helical" evidence="1">
    <location>
        <begin position="20"/>
        <end position="39"/>
    </location>
</feature>
<keyword evidence="1" id="KW-1133">Transmembrane helix</keyword>
<dbReference type="STRING" id="1044.EH31_02070"/>
<evidence type="ECO:0000313" key="3">
    <source>
        <dbReference type="EMBL" id="KEO91476.1"/>
    </source>
</evidence>
<accession>A0A074M9I5</accession>
<evidence type="ECO:0000313" key="4">
    <source>
        <dbReference type="Proteomes" id="UP000027647"/>
    </source>
</evidence>
<organism evidence="3 4">
    <name type="scientific">Erythrobacter longus</name>
    <dbReference type="NCBI Taxonomy" id="1044"/>
    <lineage>
        <taxon>Bacteria</taxon>
        <taxon>Pseudomonadati</taxon>
        <taxon>Pseudomonadota</taxon>
        <taxon>Alphaproteobacteria</taxon>
        <taxon>Sphingomonadales</taxon>
        <taxon>Erythrobacteraceae</taxon>
        <taxon>Erythrobacter/Porphyrobacter group</taxon>
        <taxon>Erythrobacter</taxon>
    </lineage>
</organism>
<reference evidence="3 4" key="1">
    <citation type="submission" date="2014-04" db="EMBL/GenBank/DDBJ databases">
        <title>A comprehensive comparison of genomes of Erythrobacter spp. strains.</title>
        <authorList>
            <person name="Zheng Q."/>
        </authorList>
    </citation>
    <scope>NUCLEOTIDE SEQUENCE [LARGE SCALE GENOMIC DNA]</scope>
    <source>
        <strain evidence="3 4">DSM 6997</strain>
    </source>
</reference>
<keyword evidence="1" id="KW-0472">Membrane</keyword>
<evidence type="ECO:0000256" key="1">
    <source>
        <dbReference type="SAM" id="Phobius"/>
    </source>
</evidence>
<proteinExistence type="predicted"/>
<feature type="domain" description="TadE-like" evidence="2">
    <location>
        <begin position="16"/>
        <end position="58"/>
    </location>
</feature>
<name>A0A074M9I5_ERYLO</name>
<dbReference type="AlphaFoldDB" id="A0A074M9I5"/>
<keyword evidence="1" id="KW-0812">Transmembrane</keyword>
<comment type="caution">
    <text evidence="3">The sequence shown here is derived from an EMBL/GenBank/DDBJ whole genome shotgun (WGS) entry which is preliminary data.</text>
</comment>
<dbReference type="Proteomes" id="UP000027647">
    <property type="component" value="Unassembled WGS sequence"/>
</dbReference>
<sequence>MMPNFLQKPLRSDENGATLVEFAIVAPVLMMVIMGIFDMGHTQYTSALMNGAMQKAGRDLTLQSAGATESAVDAAVVNQVTSVVPASAEIELVKLSHYEFEDIGEEEEYTDDNGDGECNNNEPFIDYNNNGVWDDNRGTAGLGGAKDAVLYTVNVSYDRLFPMAGLAGLPEKVELSASTVLRNQPYAEQVIVLSQGNCS</sequence>
<dbReference type="EMBL" id="JMIW01000001">
    <property type="protein sequence ID" value="KEO91476.1"/>
    <property type="molecule type" value="Genomic_DNA"/>
</dbReference>
<dbReference type="InterPro" id="IPR012495">
    <property type="entry name" value="TadE-like_dom"/>
</dbReference>
<gene>
    <name evidence="3" type="ORF">EH31_02070</name>
</gene>
<keyword evidence="4" id="KW-1185">Reference proteome</keyword>
<evidence type="ECO:0000259" key="2">
    <source>
        <dbReference type="Pfam" id="PF07811"/>
    </source>
</evidence>
<dbReference type="eggNOG" id="COG4961">
    <property type="taxonomic scope" value="Bacteria"/>
</dbReference>
<dbReference type="Pfam" id="PF07811">
    <property type="entry name" value="TadE"/>
    <property type="match status" value="1"/>
</dbReference>
<protein>
    <submittedName>
        <fullName evidence="3">Dihydrolipoamide acetyltransferase</fullName>
    </submittedName>
</protein>
<dbReference type="GO" id="GO:0016740">
    <property type="term" value="F:transferase activity"/>
    <property type="evidence" value="ECO:0007669"/>
    <property type="project" value="UniProtKB-KW"/>
</dbReference>
<keyword evidence="3" id="KW-0808">Transferase</keyword>